<dbReference type="Proteomes" id="UP001597197">
    <property type="component" value="Unassembled WGS sequence"/>
</dbReference>
<dbReference type="InterPro" id="IPR011042">
    <property type="entry name" value="6-blade_b-propeller_TolB-like"/>
</dbReference>
<gene>
    <name evidence="3" type="ORF">ACFSDX_03750</name>
</gene>
<comment type="caution">
    <text evidence="3">The sequence shown here is derived from an EMBL/GenBank/DDBJ whole genome shotgun (WGS) entry which is preliminary data.</text>
</comment>
<name>A0ABW4QQB0_9BACT</name>
<proteinExistence type="inferred from homology"/>
<comment type="similarity">
    <text evidence="1">Belongs to the TolB family.</text>
</comment>
<feature type="domain" description="Fibronectin type-III" evidence="2">
    <location>
        <begin position="127"/>
        <end position="223"/>
    </location>
</feature>
<accession>A0ABW4QQB0</accession>
<evidence type="ECO:0000259" key="2">
    <source>
        <dbReference type="PROSITE" id="PS50853"/>
    </source>
</evidence>
<dbReference type="SUPFAM" id="SSF69304">
    <property type="entry name" value="Tricorn protease N-terminal domain"/>
    <property type="match status" value="1"/>
</dbReference>
<dbReference type="Gene3D" id="2.120.10.30">
    <property type="entry name" value="TolB, C-terminal domain"/>
    <property type="match status" value="2"/>
</dbReference>
<protein>
    <submittedName>
        <fullName evidence="3">Carboxypeptidase regulatory-like domain-containing protein</fullName>
    </submittedName>
</protein>
<dbReference type="RefSeq" id="WP_382311841.1">
    <property type="nucleotide sequence ID" value="NZ_JBHUFD010000001.1"/>
</dbReference>
<dbReference type="SUPFAM" id="SSF49265">
    <property type="entry name" value="Fibronectin type III"/>
    <property type="match status" value="1"/>
</dbReference>
<dbReference type="Pfam" id="PF07676">
    <property type="entry name" value="PD40"/>
    <property type="match status" value="1"/>
</dbReference>
<dbReference type="Gene3D" id="2.60.40.1120">
    <property type="entry name" value="Carboxypeptidase-like, regulatory domain"/>
    <property type="match status" value="1"/>
</dbReference>
<dbReference type="PROSITE" id="PS50853">
    <property type="entry name" value="FN3"/>
    <property type="match status" value="1"/>
</dbReference>
<dbReference type="PANTHER" id="PTHR36842">
    <property type="entry name" value="PROTEIN TOLB HOMOLOG"/>
    <property type="match status" value="1"/>
</dbReference>
<dbReference type="InterPro" id="IPR003961">
    <property type="entry name" value="FN3_dom"/>
</dbReference>
<organism evidence="3 4">
    <name type="scientific">Hymenobacter bucti</name>
    <dbReference type="NCBI Taxonomy" id="1844114"/>
    <lineage>
        <taxon>Bacteria</taxon>
        <taxon>Pseudomonadati</taxon>
        <taxon>Bacteroidota</taxon>
        <taxon>Cytophagia</taxon>
        <taxon>Cytophagales</taxon>
        <taxon>Hymenobacteraceae</taxon>
        <taxon>Hymenobacter</taxon>
    </lineage>
</organism>
<dbReference type="Pfam" id="PF13620">
    <property type="entry name" value="CarboxypepD_reg"/>
    <property type="match status" value="1"/>
</dbReference>
<keyword evidence="4" id="KW-1185">Reference proteome</keyword>
<evidence type="ECO:0000313" key="3">
    <source>
        <dbReference type="EMBL" id="MFD1871524.1"/>
    </source>
</evidence>
<dbReference type="PROSITE" id="PS51257">
    <property type="entry name" value="PROKAR_LIPOPROTEIN"/>
    <property type="match status" value="1"/>
</dbReference>
<dbReference type="EMBL" id="JBHUFD010000001">
    <property type="protein sequence ID" value="MFD1871524.1"/>
    <property type="molecule type" value="Genomic_DNA"/>
</dbReference>
<dbReference type="SUPFAM" id="SSF49452">
    <property type="entry name" value="Starch-binding domain-like"/>
    <property type="match status" value="1"/>
</dbReference>
<dbReference type="PANTHER" id="PTHR36842:SF1">
    <property type="entry name" value="PROTEIN TOLB"/>
    <property type="match status" value="1"/>
</dbReference>
<dbReference type="InterPro" id="IPR013784">
    <property type="entry name" value="Carb-bd-like_fold"/>
</dbReference>
<sequence>MRLLLRSLRQPQLGAFLFIAWLLGLGACEPVLVEPAYYGTLTVTVLDGSTSQPLANVSISTTPATGSFVTDAKGQVVISQVPAGTVSIAARRAAYDAATGTATLTEGQTQSVVLLLNKAASTAAPAAAGRPTPAVGAMGLPTTVQLAWRAAAGASPGDSLRYEVVLFESNNLNQRTLLTNSRDSTVAASGLLYNTTYYWQVTTRNAAKASTRGPIWSFQTAALPDNRYLYARTVAGNTDIYSSDAQGASVLRLTSAATVETNPQLSPNRDLIAYASNASGQYQLYTMNRDGSGQRRITTLSAEGYNNAGVGYRWSPDGGQLLYAHYDQLYRINRDGTGLVLLATAPAGRHFRECDWTMQSGGRLLVQTMGVSPTDSEIYLYNVDGSNPVQVVGNLPGRVDSPSFSIDGASFVYTHDVAGFASATGRQLDAHLFIQAVNGSSLVDITSGATGTSGKAAGTNDLTPRYSPTGFQLIFVNRDNDDIAPPEVWTCDLSGRNRTRLFTNAFMPDYK</sequence>
<dbReference type="InterPro" id="IPR011659">
    <property type="entry name" value="WD40"/>
</dbReference>
<reference evidence="4" key="1">
    <citation type="journal article" date="2019" name="Int. J. Syst. Evol. Microbiol.">
        <title>The Global Catalogue of Microorganisms (GCM) 10K type strain sequencing project: providing services to taxonomists for standard genome sequencing and annotation.</title>
        <authorList>
            <consortium name="The Broad Institute Genomics Platform"/>
            <consortium name="The Broad Institute Genome Sequencing Center for Infectious Disease"/>
            <person name="Wu L."/>
            <person name="Ma J."/>
        </authorList>
    </citation>
    <scope>NUCLEOTIDE SEQUENCE [LARGE SCALE GENOMIC DNA]</scope>
    <source>
        <strain evidence="4">CGMCC 1.15795</strain>
    </source>
</reference>
<evidence type="ECO:0000256" key="1">
    <source>
        <dbReference type="ARBA" id="ARBA00009820"/>
    </source>
</evidence>
<evidence type="ECO:0000313" key="4">
    <source>
        <dbReference type="Proteomes" id="UP001597197"/>
    </source>
</evidence>
<dbReference type="InterPro" id="IPR036116">
    <property type="entry name" value="FN3_sf"/>
</dbReference>